<gene>
    <name evidence="3" type="ORF">O3P69_003155</name>
</gene>
<reference evidence="3 4" key="1">
    <citation type="submission" date="2023-03" db="EMBL/GenBank/DDBJ databases">
        <title>High-quality genome of Scylla paramamosain provides insights in environmental adaptation.</title>
        <authorList>
            <person name="Zhang L."/>
        </authorList>
    </citation>
    <scope>NUCLEOTIDE SEQUENCE [LARGE SCALE GENOMIC DNA]</scope>
    <source>
        <strain evidence="3">LZ_2023a</strain>
        <tissue evidence="3">Muscle</tissue>
    </source>
</reference>
<name>A0AAW0UM06_SCYPA</name>
<evidence type="ECO:0000256" key="1">
    <source>
        <dbReference type="ARBA" id="ARBA00022837"/>
    </source>
</evidence>
<comment type="caution">
    <text evidence="3">The sequence shown here is derived from an EMBL/GenBank/DDBJ whole genome shotgun (WGS) entry which is preliminary data.</text>
</comment>
<accession>A0AAW0UM06</accession>
<keyword evidence="1" id="KW-0106">Calcium</keyword>
<dbReference type="EMBL" id="JARAKH010000010">
    <property type="protein sequence ID" value="KAK8400253.1"/>
    <property type="molecule type" value="Genomic_DNA"/>
</dbReference>
<evidence type="ECO:0000313" key="4">
    <source>
        <dbReference type="Proteomes" id="UP001487740"/>
    </source>
</evidence>
<evidence type="ECO:0000313" key="3">
    <source>
        <dbReference type="EMBL" id="KAK8400253.1"/>
    </source>
</evidence>
<keyword evidence="4" id="KW-1185">Reference proteome</keyword>
<dbReference type="Gene3D" id="1.10.238.10">
    <property type="entry name" value="EF-hand"/>
    <property type="match status" value="1"/>
</dbReference>
<proteinExistence type="predicted"/>
<feature type="compositionally biased region" description="Basic and acidic residues" evidence="2">
    <location>
        <begin position="1"/>
        <end position="13"/>
    </location>
</feature>
<feature type="region of interest" description="Disordered" evidence="2">
    <location>
        <begin position="1"/>
        <end position="44"/>
    </location>
</feature>
<protein>
    <recommendedName>
        <fullName evidence="5">Sarcoplasmic calcium-binding protein</fullName>
    </recommendedName>
</protein>
<evidence type="ECO:0008006" key="5">
    <source>
        <dbReference type="Google" id="ProtNLM"/>
    </source>
</evidence>
<dbReference type="InterPro" id="IPR011992">
    <property type="entry name" value="EF-hand-dom_pair"/>
</dbReference>
<dbReference type="AlphaFoldDB" id="A0AAW0UM06"/>
<dbReference type="SUPFAM" id="SSF47473">
    <property type="entry name" value="EF-hand"/>
    <property type="match status" value="1"/>
</dbReference>
<organism evidence="3 4">
    <name type="scientific">Scylla paramamosain</name>
    <name type="common">Mud crab</name>
    <dbReference type="NCBI Taxonomy" id="85552"/>
    <lineage>
        <taxon>Eukaryota</taxon>
        <taxon>Metazoa</taxon>
        <taxon>Ecdysozoa</taxon>
        <taxon>Arthropoda</taxon>
        <taxon>Crustacea</taxon>
        <taxon>Multicrustacea</taxon>
        <taxon>Malacostraca</taxon>
        <taxon>Eumalacostraca</taxon>
        <taxon>Eucarida</taxon>
        <taxon>Decapoda</taxon>
        <taxon>Pleocyemata</taxon>
        <taxon>Brachyura</taxon>
        <taxon>Eubrachyura</taxon>
        <taxon>Portunoidea</taxon>
        <taxon>Portunidae</taxon>
        <taxon>Portuninae</taxon>
        <taxon>Scylla</taxon>
    </lineage>
</organism>
<dbReference type="InterPro" id="IPR018247">
    <property type="entry name" value="EF_Hand_1_Ca_BS"/>
</dbReference>
<feature type="compositionally biased region" description="Low complexity" evidence="2">
    <location>
        <begin position="25"/>
        <end position="42"/>
    </location>
</feature>
<dbReference type="Proteomes" id="UP001487740">
    <property type="component" value="Unassembled WGS sequence"/>
</dbReference>
<evidence type="ECO:0000256" key="2">
    <source>
        <dbReference type="SAM" id="MobiDB-lite"/>
    </source>
</evidence>
<sequence>MSRLMKECRDTAHSRSIGEGATALPSAVPTSSSSGGNSPMSGNKIVKTWRVMGDRTRSKTKDILKRWQTMNNGQTSEDSLGGMDDFSDISGSTDSERAGHRSKKGTWSVHVWTTWVRRPFEDDDDLQPTEGKIYLSDFQVEKFTYYFTDVFDHNKDRVITIEDIHALNERMRHYAGWSEDNEYYLTMKEIHADFFECLLEHVGKIEPEYGFEFDVDRIPDRVQMYQWLNMWGNLVHGARAMVDFPIWLQILPKILFKVINRRDDGIVSYEELRSFYAMFIKLPEDQVENITEEAYRALTSSGDFPLTERVYLMAFANFLLGKTPHGPGKYIFGGFKDSEVGQFQIDYSCLLDPKED</sequence>
<dbReference type="PROSITE" id="PS00018">
    <property type="entry name" value="EF_HAND_1"/>
    <property type="match status" value="1"/>
</dbReference>